<feature type="non-terminal residue" evidence="3">
    <location>
        <position position="1"/>
    </location>
</feature>
<dbReference type="EMBL" id="GEBQ01026383">
    <property type="protein sequence ID" value="JAT13594.1"/>
    <property type="molecule type" value="Transcribed_RNA"/>
</dbReference>
<feature type="compositionally biased region" description="Polar residues" evidence="2">
    <location>
        <begin position="41"/>
        <end position="51"/>
    </location>
</feature>
<feature type="region of interest" description="Disordered" evidence="2">
    <location>
        <begin position="1"/>
        <end position="59"/>
    </location>
</feature>
<feature type="region of interest" description="Disordered" evidence="2">
    <location>
        <begin position="346"/>
        <end position="375"/>
    </location>
</feature>
<dbReference type="AlphaFoldDB" id="A0A1B6KQU0"/>
<protein>
    <submittedName>
        <fullName evidence="3">Uncharacterized protein</fullName>
    </submittedName>
</protein>
<feature type="compositionally biased region" description="Polar residues" evidence="2">
    <location>
        <begin position="1"/>
        <end position="17"/>
    </location>
</feature>
<proteinExistence type="predicted"/>
<accession>A0A1B6KQU0</accession>
<sequence>LLNVNIPNERSRSNSPHNEGHLVTSKLKLPPLKMPVRGTECSGSLSNQSSPRDIPGVRTPTTRKLVHNEIGIPVFEMFDVNSASKRDYRPLSMLEEKHEQEVSPIKEKLLLNPPKPPTRRDSKVNAVTSFEHFDIFSDDNEGKEGGRRNSSNLEEALNELEAIYKSLRLGEEGYLEKVAKEKAVYENNRLDPSNWNAWVQSRGFESDSSFNYSRSSLESVDSLDSPLKISNMRRSGVPDRVTDDMAYRRLNKKDRPSPQEQEVISQAGSFLLVSPTLSPPPFLEPPPVTPVKNEPDVTLDDVVYRNIKHVQNTLKVQDPQPPFGIPLGPITPAPTSDYLHVTPKETYRPTFKPRKTPDVVSDDLAFRNLRKDNNK</sequence>
<reference evidence="3" key="1">
    <citation type="submission" date="2015-11" db="EMBL/GenBank/DDBJ databases">
        <title>De novo transcriptome assembly of four potential Pierce s Disease insect vectors from Arizona vineyards.</title>
        <authorList>
            <person name="Tassone E.E."/>
        </authorList>
    </citation>
    <scope>NUCLEOTIDE SEQUENCE</scope>
</reference>
<name>A0A1B6KQU0_9HEMI</name>
<keyword evidence="1" id="KW-0175">Coiled coil</keyword>
<evidence type="ECO:0000256" key="2">
    <source>
        <dbReference type="SAM" id="MobiDB-lite"/>
    </source>
</evidence>
<evidence type="ECO:0000313" key="3">
    <source>
        <dbReference type="EMBL" id="JAT13594.1"/>
    </source>
</evidence>
<organism evidence="3">
    <name type="scientific">Graphocephala atropunctata</name>
    <dbReference type="NCBI Taxonomy" id="36148"/>
    <lineage>
        <taxon>Eukaryota</taxon>
        <taxon>Metazoa</taxon>
        <taxon>Ecdysozoa</taxon>
        <taxon>Arthropoda</taxon>
        <taxon>Hexapoda</taxon>
        <taxon>Insecta</taxon>
        <taxon>Pterygota</taxon>
        <taxon>Neoptera</taxon>
        <taxon>Paraneoptera</taxon>
        <taxon>Hemiptera</taxon>
        <taxon>Auchenorrhyncha</taxon>
        <taxon>Membracoidea</taxon>
        <taxon>Cicadellidae</taxon>
        <taxon>Cicadellinae</taxon>
        <taxon>Cicadellini</taxon>
        <taxon>Graphocephala</taxon>
    </lineage>
</organism>
<feature type="non-terminal residue" evidence="3">
    <location>
        <position position="375"/>
    </location>
</feature>
<feature type="coiled-coil region" evidence="1">
    <location>
        <begin position="143"/>
        <end position="170"/>
    </location>
</feature>
<evidence type="ECO:0000256" key="1">
    <source>
        <dbReference type="SAM" id="Coils"/>
    </source>
</evidence>
<gene>
    <name evidence="3" type="ORF">g.44023</name>
</gene>